<sequence length="280" mass="32682">MKSGKWWDYSWNVAPGCTKVSAECQSCWALSMAKRLQGMGKRGYEGLVDAHGNWIGKVNLLEDRLHIPLGLKRPRRIAVNLMGDLFYTNVPDWFIHSVFDVMERAERHTFMVLTKRPERVVEFMRTKVRSALQNVWIGTTAGTQRSANERWNAMAWIAQAGWKTWVSSEPKLEMIDWHGWSFLKRLIVGGESGPYARPTAPSWVRADRDWCQDHGVAFWFKSWGEWGPVGKDEGGKMKDERQYLRHMFRHPLGEDEMVFRFGRKLAGRVLDEQTWEENYE</sequence>
<name>A0A6H1ZEE3_9ZZZZ</name>
<dbReference type="EMBL" id="MT143998">
    <property type="protein sequence ID" value="QJA45832.1"/>
    <property type="molecule type" value="Genomic_DNA"/>
</dbReference>
<dbReference type="InterPro" id="IPR011101">
    <property type="entry name" value="DUF5131"/>
</dbReference>
<dbReference type="Pfam" id="PF07505">
    <property type="entry name" value="DUF5131"/>
    <property type="match status" value="1"/>
</dbReference>
<gene>
    <name evidence="1" type="ORF">TM448A00285_0010</name>
    <name evidence="2" type="ORF">TM448B00616_0004</name>
</gene>
<evidence type="ECO:0000313" key="2">
    <source>
        <dbReference type="EMBL" id="QJH96042.1"/>
    </source>
</evidence>
<protein>
    <submittedName>
        <fullName evidence="1">Uncharacterized protein</fullName>
    </submittedName>
</protein>
<dbReference type="AlphaFoldDB" id="A0A6H1ZEE3"/>
<proteinExistence type="predicted"/>
<reference evidence="1" key="1">
    <citation type="submission" date="2020-03" db="EMBL/GenBank/DDBJ databases">
        <title>The deep terrestrial virosphere.</title>
        <authorList>
            <person name="Holmfeldt K."/>
            <person name="Nilsson E."/>
            <person name="Simone D."/>
            <person name="Lopez-Fernandez M."/>
            <person name="Wu X."/>
            <person name="de Brujin I."/>
            <person name="Lundin D."/>
            <person name="Andersson A."/>
            <person name="Bertilsson S."/>
            <person name="Dopson M."/>
        </authorList>
    </citation>
    <scope>NUCLEOTIDE SEQUENCE</scope>
    <source>
        <strain evidence="1">TM448A00285</strain>
        <strain evidence="2">TM448B00616</strain>
    </source>
</reference>
<accession>A0A6H1ZEE3</accession>
<evidence type="ECO:0000313" key="1">
    <source>
        <dbReference type="EMBL" id="QJA45832.1"/>
    </source>
</evidence>
<dbReference type="EMBL" id="MT144638">
    <property type="protein sequence ID" value="QJH96042.1"/>
    <property type="molecule type" value="Genomic_DNA"/>
</dbReference>
<organism evidence="1">
    <name type="scientific">viral metagenome</name>
    <dbReference type="NCBI Taxonomy" id="1070528"/>
    <lineage>
        <taxon>unclassified sequences</taxon>
        <taxon>metagenomes</taxon>
        <taxon>organismal metagenomes</taxon>
    </lineage>
</organism>